<dbReference type="InterPro" id="IPR018253">
    <property type="entry name" value="DnaJ_domain_CS"/>
</dbReference>
<dbReference type="InterPro" id="IPR002939">
    <property type="entry name" value="DnaJ_C"/>
</dbReference>
<dbReference type="PANTHER" id="PTHR43096">
    <property type="entry name" value="DNAJ HOMOLOG 1, MITOCHONDRIAL-RELATED"/>
    <property type="match status" value="1"/>
</dbReference>
<dbReference type="PRINTS" id="PR00625">
    <property type="entry name" value="JDOMAIN"/>
</dbReference>
<dbReference type="InterPro" id="IPR036869">
    <property type="entry name" value="J_dom_sf"/>
</dbReference>
<dbReference type="SUPFAM" id="SSF49493">
    <property type="entry name" value="HSP40/DnaJ peptide-binding domain"/>
    <property type="match status" value="2"/>
</dbReference>
<dbReference type="PROSITE" id="PS00636">
    <property type="entry name" value="DNAJ_1"/>
    <property type="match status" value="1"/>
</dbReference>
<dbReference type="GO" id="GO:0005737">
    <property type="term" value="C:cytoplasm"/>
    <property type="evidence" value="ECO:0007669"/>
    <property type="project" value="TreeGrafter"/>
</dbReference>
<sequence length="271" mass="30126">MEKDYYSILGVSRNASADEIKKAYRKLVHKHHPDKGGNETEFKKVNEAYQVLSDSKKRQQYDTFGHMGGGSSGFGFAQNGINIDFGDIGDMFQGTGFEGIFDLFGGGGTRTRTRRRVETLNMTLEEVFTGITKEVTVEGKKIKIVIPPGVNDGDAIRVENALPNEQLYVRVHVLPHSHLQRHGDDLVTSLTIKVSEALLGCKKDIDMLQERVLLKIPSGTQSDTVLRLSGKGMYNQYGRRGNGYVKVVVAVPNRVSRKAKKLIEELQDEGL</sequence>
<dbReference type="PROSITE" id="PS50076">
    <property type="entry name" value="DNAJ_2"/>
    <property type="match status" value="1"/>
</dbReference>
<dbReference type="InterPro" id="IPR008971">
    <property type="entry name" value="HSP40/DnaJ_pept-bd"/>
</dbReference>
<proteinExistence type="predicted"/>
<dbReference type="SMART" id="SM00271">
    <property type="entry name" value="DnaJ"/>
    <property type="match status" value="1"/>
</dbReference>
<evidence type="ECO:0000256" key="1">
    <source>
        <dbReference type="ARBA" id="ARBA00023186"/>
    </source>
</evidence>
<dbReference type="Proteomes" id="UP000449092">
    <property type="component" value="Unassembled WGS sequence"/>
</dbReference>
<dbReference type="PANTHER" id="PTHR43096:SF48">
    <property type="entry name" value="CHAPERONE PROTEIN DNAJ"/>
    <property type="match status" value="1"/>
</dbReference>
<organism evidence="3 4">
    <name type="scientific">Candidatus Spechtbacteria bacterium SB0662_bin_43</name>
    <dbReference type="NCBI Taxonomy" id="2604897"/>
    <lineage>
        <taxon>Bacteria</taxon>
        <taxon>Candidatus Spechtiibacteriota</taxon>
    </lineage>
</organism>
<dbReference type="InterPro" id="IPR001623">
    <property type="entry name" value="DnaJ_domain"/>
</dbReference>
<evidence type="ECO:0000313" key="4">
    <source>
        <dbReference type="Proteomes" id="UP000449092"/>
    </source>
</evidence>
<dbReference type="AlphaFoldDB" id="A0A845D986"/>
<protein>
    <submittedName>
        <fullName evidence="3">J domain-containing protein</fullName>
    </submittedName>
</protein>
<dbReference type="Pfam" id="PF01556">
    <property type="entry name" value="DnaJ_C"/>
    <property type="match status" value="1"/>
</dbReference>
<evidence type="ECO:0000259" key="2">
    <source>
        <dbReference type="PROSITE" id="PS50076"/>
    </source>
</evidence>
<dbReference type="GO" id="GO:0051082">
    <property type="term" value="F:unfolded protein binding"/>
    <property type="evidence" value="ECO:0007669"/>
    <property type="project" value="InterPro"/>
</dbReference>
<comment type="caution">
    <text evidence="3">The sequence shown here is derived from an EMBL/GenBank/DDBJ whole genome shotgun (WGS) entry which is preliminary data.</text>
</comment>
<keyword evidence="1" id="KW-0143">Chaperone</keyword>
<accession>A0A845D986</accession>
<dbReference type="Pfam" id="PF00226">
    <property type="entry name" value="DnaJ"/>
    <property type="match status" value="1"/>
</dbReference>
<dbReference type="Gene3D" id="1.10.287.110">
    <property type="entry name" value="DnaJ domain"/>
    <property type="match status" value="1"/>
</dbReference>
<reference evidence="3 4" key="1">
    <citation type="submission" date="2019-09" db="EMBL/GenBank/DDBJ databases">
        <title>Characterisation of the sponge microbiome using genome-centric metagenomics.</title>
        <authorList>
            <person name="Engelberts J.P."/>
            <person name="Robbins S.J."/>
            <person name="De Goeij J.M."/>
            <person name="Aranda M."/>
            <person name="Bell S.C."/>
            <person name="Webster N.S."/>
        </authorList>
    </citation>
    <scope>NUCLEOTIDE SEQUENCE [LARGE SCALE GENOMIC DNA]</scope>
    <source>
        <strain evidence="3">SB0662_bin_43</strain>
    </source>
</reference>
<evidence type="ECO:0000313" key="3">
    <source>
        <dbReference type="EMBL" id="MYE37945.1"/>
    </source>
</evidence>
<gene>
    <name evidence="3" type="ORF">F4X82_00270</name>
</gene>
<dbReference type="FunFam" id="2.60.260.20:FF:000013">
    <property type="entry name" value="DnaJ subfamily B member 11"/>
    <property type="match status" value="1"/>
</dbReference>
<dbReference type="CDD" id="cd06257">
    <property type="entry name" value="DnaJ"/>
    <property type="match status" value="1"/>
</dbReference>
<dbReference type="CDD" id="cd10747">
    <property type="entry name" value="DnaJ_C"/>
    <property type="match status" value="1"/>
</dbReference>
<dbReference type="GO" id="GO:0042026">
    <property type="term" value="P:protein refolding"/>
    <property type="evidence" value="ECO:0007669"/>
    <property type="project" value="TreeGrafter"/>
</dbReference>
<dbReference type="EMBL" id="VXOY01000004">
    <property type="protein sequence ID" value="MYE37945.1"/>
    <property type="molecule type" value="Genomic_DNA"/>
</dbReference>
<name>A0A845D986_9BACT</name>
<dbReference type="Gene3D" id="2.60.260.20">
    <property type="entry name" value="Urease metallochaperone UreE, N-terminal domain"/>
    <property type="match status" value="2"/>
</dbReference>
<feature type="domain" description="J" evidence="2">
    <location>
        <begin position="4"/>
        <end position="65"/>
    </location>
</feature>
<dbReference type="SUPFAM" id="SSF46565">
    <property type="entry name" value="Chaperone J-domain"/>
    <property type="match status" value="1"/>
</dbReference>